<keyword evidence="2" id="KW-1185">Reference proteome</keyword>
<organism evidence="2 3">
    <name type="scientific">Pteropus vampyrus</name>
    <name type="common">Large flying fox</name>
    <dbReference type="NCBI Taxonomy" id="132908"/>
    <lineage>
        <taxon>Eukaryota</taxon>
        <taxon>Metazoa</taxon>
        <taxon>Chordata</taxon>
        <taxon>Craniata</taxon>
        <taxon>Vertebrata</taxon>
        <taxon>Euteleostomi</taxon>
        <taxon>Mammalia</taxon>
        <taxon>Eutheria</taxon>
        <taxon>Laurasiatheria</taxon>
        <taxon>Chiroptera</taxon>
        <taxon>Yinpterochiroptera</taxon>
        <taxon>Pteropodoidea</taxon>
        <taxon>Pteropodidae</taxon>
        <taxon>Pteropodinae</taxon>
        <taxon>Pteropus</taxon>
    </lineage>
</organism>
<dbReference type="RefSeq" id="XP_023381845.1">
    <property type="nucleotide sequence ID" value="XM_023526077.1"/>
</dbReference>
<proteinExistence type="predicted"/>
<name>A0A6P6C3W2_PTEVA</name>
<feature type="compositionally biased region" description="Basic and acidic residues" evidence="1">
    <location>
        <begin position="65"/>
        <end position="74"/>
    </location>
</feature>
<feature type="region of interest" description="Disordered" evidence="1">
    <location>
        <begin position="1"/>
        <end position="20"/>
    </location>
</feature>
<evidence type="ECO:0000313" key="3">
    <source>
        <dbReference type="RefSeq" id="XP_023381845.1"/>
    </source>
</evidence>
<protein>
    <submittedName>
        <fullName evidence="3">Interleukin-4 receptor subunit alpha-like</fullName>
    </submittedName>
</protein>
<evidence type="ECO:0000256" key="1">
    <source>
        <dbReference type="SAM" id="MobiDB-lite"/>
    </source>
</evidence>
<dbReference type="GeneID" id="111733927"/>
<feature type="region of interest" description="Disordered" evidence="1">
    <location>
        <begin position="29"/>
        <end position="95"/>
    </location>
</feature>
<evidence type="ECO:0000313" key="2">
    <source>
        <dbReference type="Proteomes" id="UP000515202"/>
    </source>
</evidence>
<dbReference type="AlphaFoldDB" id="A0A6P6C3W2"/>
<dbReference type="KEGG" id="pvp:111733927"/>
<reference evidence="3" key="1">
    <citation type="submission" date="2025-08" db="UniProtKB">
        <authorList>
            <consortium name="RefSeq"/>
        </authorList>
    </citation>
    <scope>IDENTIFICATION</scope>
    <source>
        <tissue evidence="3">Kidney</tissue>
    </source>
</reference>
<accession>A0A6P6C3W2</accession>
<sequence>MSFSGIKKTWWDQIPSPAHSPGVAVVIRESQPVPASRREGRSRESRAATYPPAGAELRPARRFAGARDTERHDAPSLLDPTGQLASVNRPERCQR</sequence>
<feature type="compositionally biased region" description="Basic and acidic residues" evidence="1">
    <location>
        <begin position="36"/>
        <end position="46"/>
    </location>
</feature>
<gene>
    <name evidence="3" type="primary">LOC111733927</name>
</gene>
<dbReference type="Proteomes" id="UP000515202">
    <property type="component" value="Unplaced"/>
</dbReference>